<gene>
    <name evidence="2" type="ORF">AB8B23_03110</name>
</gene>
<name>A0AB39VCX4_9FUSO</name>
<dbReference type="RefSeq" id="WP_369713352.1">
    <property type="nucleotide sequence ID" value="NZ_CP165646.1"/>
</dbReference>
<keyword evidence="1" id="KW-1133">Transmembrane helix</keyword>
<dbReference type="KEGG" id="lmes:AB8B23_03110"/>
<accession>A0AB39VCX4</accession>
<evidence type="ECO:0000313" key="2">
    <source>
        <dbReference type="EMBL" id="XDU65160.1"/>
    </source>
</evidence>
<organism evidence="2">
    <name type="scientific">Leptotrichia mesophila</name>
    <dbReference type="NCBI Taxonomy" id="3239303"/>
    <lineage>
        <taxon>Bacteria</taxon>
        <taxon>Fusobacteriati</taxon>
        <taxon>Fusobacteriota</taxon>
        <taxon>Fusobacteriia</taxon>
        <taxon>Fusobacteriales</taxon>
        <taxon>Leptotrichiaceae</taxon>
        <taxon>Leptotrichia</taxon>
    </lineage>
</organism>
<evidence type="ECO:0000256" key="1">
    <source>
        <dbReference type="SAM" id="Phobius"/>
    </source>
</evidence>
<proteinExistence type="predicted"/>
<dbReference type="AlphaFoldDB" id="A0AB39VCX4"/>
<feature type="transmembrane region" description="Helical" evidence="1">
    <location>
        <begin position="126"/>
        <end position="147"/>
    </location>
</feature>
<keyword evidence="1" id="KW-0812">Transmembrane</keyword>
<dbReference type="EMBL" id="CP165646">
    <property type="protein sequence ID" value="XDU65160.1"/>
    <property type="molecule type" value="Genomic_DNA"/>
</dbReference>
<keyword evidence="1" id="KW-0472">Membrane</keyword>
<protein>
    <submittedName>
        <fullName evidence="2">Uncharacterized protein</fullName>
    </submittedName>
</protein>
<reference evidence="2" key="1">
    <citation type="submission" date="2024-07" db="EMBL/GenBank/DDBJ databases">
        <authorList>
            <person name="Li X.-J."/>
            <person name="Wang X."/>
        </authorList>
    </citation>
    <scope>NUCLEOTIDE SEQUENCE</scope>
    <source>
        <strain evidence="2">HSP-342</strain>
    </source>
</reference>
<sequence length="218" mass="25199">MFPKIPKELLSQLKIAQEIYRQNALSIQLATNPSVNSYLDMKNYLHSSIYPIEQQLAQINLVAKSVIPDYIVWSEFINSAILAYRNTKEEEFEVTVNEIPVIIIKSKLEEYIEVFKSLKLSIPKDLVIKLAISYYIFALLLFVFTTIPELKPAGESFAAWIFRTGGLTFQKYFVKIVSLSNENNASDFLSENLFDATKLFLFYLFKKGYDKTFKKNSK</sequence>